<feature type="binding site" evidence="8">
    <location>
        <position position="148"/>
    </location>
    <ligand>
        <name>substrate</name>
    </ligand>
</feature>
<comment type="pathway">
    <text evidence="8">Amino-acid biosynthesis; L-proline biosynthesis; L-glutamate 5-semialdehyde from L-glutamate: step 1/2.</text>
</comment>
<dbReference type="InterPro" id="IPR001048">
    <property type="entry name" value="Asp/Glu/Uridylate_kinase"/>
</dbReference>
<dbReference type="FunFam" id="3.40.1160.10:FF:000006">
    <property type="entry name" value="Glutamate 5-kinase"/>
    <property type="match status" value="1"/>
</dbReference>
<protein>
    <recommendedName>
        <fullName evidence="8">Glutamate 5-kinase</fullName>
        <ecNumber evidence="8">2.7.2.11</ecNumber>
    </recommendedName>
    <alternativeName>
        <fullName evidence="8">Gamma-glutamyl kinase</fullName>
        <shortName evidence="8">GK</shortName>
    </alternativeName>
</protein>
<dbReference type="NCBIfam" id="TIGR01027">
    <property type="entry name" value="proB"/>
    <property type="match status" value="1"/>
</dbReference>
<evidence type="ECO:0000256" key="5">
    <source>
        <dbReference type="ARBA" id="ARBA00022741"/>
    </source>
</evidence>
<comment type="function">
    <text evidence="8">Catalyzes the transfer of a phosphate group to glutamate to form L-glutamate 5-phosphate.</text>
</comment>
<feature type="binding site" evidence="8">
    <location>
        <position position="136"/>
    </location>
    <ligand>
        <name>substrate</name>
    </ligand>
</feature>
<evidence type="ECO:0000256" key="7">
    <source>
        <dbReference type="ARBA" id="ARBA00022840"/>
    </source>
</evidence>
<keyword evidence="12" id="KW-1185">Reference proteome</keyword>
<dbReference type="RefSeq" id="WP_256618293.1">
    <property type="nucleotide sequence ID" value="NZ_JANIBC010000002.1"/>
</dbReference>
<dbReference type="Gene3D" id="2.30.130.10">
    <property type="entry name" value="PUA domain"/>
    <property type="match status" value="1"/>
</dbReference>
<dbReference type="Gene3D" id="3.40.1160.10">
    <property type="entry name" value="Acetylglutamate kinase-like"/>
    <property type="match status" value="1"/>
</dbReference>
<dbReference type="GO" id="GO:0003723">
    <property type="term" value="F:RNA binding"/>
    <property type="evidence" value="ECO:0007669"/>
    <property type="project" value="InterPro"/>
</dbReference>
<feature type="domain" description="Aspartate/glutamate/uridylate kinase" evidence="9">
    <location>
        <begin position="15"/>
        <end position="233"/>
    </location>
</feature>
<reference evidence="11" key="1">
    <citation type="submission" date="2022-07" db="EMBL/GenBank/DDBJ databases">
        <title>Parvularcula maris sp. nov., an algicidal bacterium isolated from seawater.</title>
        <authorList>
            <person name="Li F."/>
        </authorList>
    </citation>
    <scope>NUCLEOTIDE SEQUENCE</scope>
    <source>
        <strain evidence="11">BGMRC 0090</strain>
    </source>
</reference>
<keyword evidence="6 8" id="KW-0418">Kinase</keyword>
<name>A0A9X2L7D8_9PROT</name>
<dbReference type="CDD" id="cd04242">
    <property type="entry name" value="AAK_G5K_ProB"/>
    <property type="match status" value="1"/>
</dbReference>
<keyword evidence="4 8" id="KW-0808">Transferase</keyword>
<evidence type="ECO:0000256" key="1">
    <source>
        <dbReference type="ARBA" id="ARBA00022490"/>
    </source>
</evidence>
<dbReference type="EMBL" id="JANIBC010000002">
    <property type="protein sequence ID" value="MCQ8184474.1"/>
    <property type="molecule type" value="Genomic_DNA"/>
</dbReference>
<evidence type="ECO:0000256" key="2">
    <source>
        <dbReference type="ARBA" id="ARBA00022605"/>
    </source>
</evidence>
<keyword evidence="5 8" id="KW-0547">Nucleotide-binding</keyword>
<dbReference type="PROSITE" id="PS00902">
    <property type="entry name" value="GLUTAMATE_5_KINASE"/>
    <property type="match status" value="1"/>
</dbReference>
<dbReference type="PANTHER" id="PTHR43654">
    <property type="entry name" value="GLUTAMATE 5-KINASE"/>
    <property type="match status" value="1"/>
</dbReference>
<dbReference type="GO" id="GO:0055129">
    <property type="term" value="P:L-proline biosynthetic process"/>
    <property type="evidence" value="ECO:0007669"/>
    <property type="project" value="UniProtKB-UniRule"/>
</dbReference>
<feature type="binding site" evidence="8">
    <location>
        <begin position="209"/>
        <end position="215"/>
    </location>
    <ligand>
        <name>ATP</name>
        <dbReference type="ChEBI" id="CHEBI:30616"/>
    </ligand>
</feature>
<feature type="binding site" evidence="8">
    <location>
        <position position="51"/>
    </location>
    <ligand>
        <name>substrate</name>
    </ligand>
</feature>
<evidence type="ECO:0000259" key="9">
    <source>
        <dbReference type="Pfam" id="PF00696"/>
    </source>
</evidence>
<dbReference type="PANTHER" id="PTHR43654:SF1">
    <property type="entry name" value="ISOPENTENYL PHOSPHATE KINASE"/>
    <property type="match status" value="1"/>
</dbReference>
<feature type="binding site" evidence="8">
    <location>
        <begin position="168"/>
        <end position="169"/>
    </location>
    <ligand>
        <name>ATP</name>
        <dbReference type="ChEBI" id="CHEBI:30616"/>
    </ligand>
</feature>
<evidence type="ECO:0000313" key="12">
    <source>
        <dbReference type="Proteomes" id="UP001142610"/>
    </source>
</evidence>
<comment type="subcellular location">
    <subcellularLocation>
        <location evidence="8">Cytoplasm</location>
    </subcellularLocation>
</comment>
<evidence type="ECO:0000259" key="10">
    <source>
        <dbReference type="Pfam" id="PF01472"/>
    </source>
</evidence>
<dbReference type="InterPro" id="IPR041739">
    <property type="entry name" value="G5K_ProB"/>
</dbReference>
<gene>
    <name evidence="8 11" type="primary">proB</name>
    <name evidence="11" type="ORF">NOG11_03655</name>
</gene>
<accession>A0A9X2L7D8</accession>
<dbReference type="InterPro" id="IPR011529">
    <property type="entry name" value="Glu_5kinase"/>
</dbReference>
<sequence length="349" mass="36040">MSAKAADYVRNARSTVLKVGSSLIAGEEGFSFPGLAGDLLALQGRAVLVSSGAIALAKQALNRNPRNLAEKQAFAAIGQPLLMERWRGAFAEHGRRVAQVLLSPDVTDDRARYLNARSSLEALLSAGVVPIINENDAVSTEEITFGDNDGLAARVAGLIGADLLVLLSDVDGLYTAHPDRPEAKPVELIERGEVEAYLAGTGGAGTQGTGGMRSKLLAAGTAARWGVPTIITSGKHPQPLSALDHSARSTLVEAASSPSARKRWLGGTKHRGAVIEIDQGAAAALENGASLLLAGIAAPLPMFREGELLEVRCAGAPIGFGLAARGSGELKASGGPIVIHRDNLVFEGA</sequence>
<evidence type="ECO:0000256" key="3">
    <source>
        <dbReference type="ARBA" id="ARBA00022650"/>
    </source>
</evidence>
<dbReference type="AlphaFoldDB" id="A0A9X2L7D8"/>
<dbReference type="InterPro" id="IPR036393">
    <property type="entry name" value="AceGlu_kinase-like_sf"/>
</dbReference>
<comment type="caution">
    <text evidence="11">The sequence shown here is derived from an EMBL/GenBank/DDBJ whole genome shotgun (WGS) entry which is preliminary data.</text>
</comment>
<evidence type="ECO:0000313" key="11">
    <source>
        <dbReference type="EMBL" id="MCQ8184474.1"/>
    </source>
</evidence>
<dbReference type="InterPro" id="IPR002478">
    <property type="entry name" value="PUA"/>
</dbReference>
<dbReference type="InterPro" id="IPR036974">
    <property type="entry name" value="PUA_sf"/>
</dbReference>
<dbReference type="EC" id="2.7.2.11" evidence="8"/>
<dbReference type="GO" id="GO:0004349">
    <property type="term" value="F:glutamate 5-kinase activity"/>
    <property type="evidence" value="ECO:0007669"/>
    <property type="project" value="UniProtKB-UniRule"/>
</dbReference>
<comment type="catalytic activity">
    <reaction evidence="8">
        <text>L-glutamate + ATP = L-glutamyl 5-phosphate + ADP</text>
        <dbReference type="Rhea" id="RHEA:14877"/>
        <dbReference type="ChEBI" id="CHEBI:29985"/>
        <dbReference type="ChEBI" id="CHEBI:30616"/>
        <dbReference type="ChEBI" id="CHEBI:58274"/>
        <dbReference type="ChEBI" id="CHEBI:456216"/>
        <dbReference type="EC" id="2.7.2.11"/>
    </reaction>
</comment>
<evidence type="ECO:0000256" key="8">
    <source>
        <dbReference type="HAMAP-Rule" id="MF_00456"/>
    </source>
</evidence>
<dbReference type="PRINTS" id="PR00474">
    <property type="entry name" value="GLU5KINASE"/>
</dbReference>
<dbReference type="InterPro" id="IPR005715">
    <property type="entry name" value="Glu_5kinase/COase_Synthase"/>
</dbReference>
<feature type="binding site" evidence="8">
    <location>
        <position position="18"/>
    </location>
    <ligand>
        <name>ATP</name>
        <dbReference type="ChEBI" id="CHEBI:30616"/>
    </ligand>
</feature>
<dbReference type="PROSITE" id="PS50890">
    <property type="entry name" value="PUA"/>
    <property type="match status" value="1"/>
</dbReference>
<keyword evidence="7 8" id="KW-0067">ATP-binding</keyword>
<keyword evidence="2 8" id="KW-0028">Amino-acid biosynthesis</keyword>
<dbReference type="InterPro" id="IPR001057">
    <property type="entry name" value="Glu/AcGlu_kinase"/>
</dbReference>
<organism evidence="11 12">
    <name type="scientific">Parvularcula maris</name>
    <dbReference type="NCBI Taxonomy" id="2965077"/>
    <lineage>
        <taxon>Bacteria</taxon>
        <taxon>Pseudomonadati</taxon>
        <taxon>Pseudomonadota</taxon>
        <taxon>Alphaproteobacteria</taxon>
        <taxon>Parvularculales</taxon>
        <taxon>Parvularculaceae</taxon>
        <taxon>Parvularcula</taxon>
    </lineage>
</organism>
<dbReference type="InterPro" id="IPR015947">
    <property type="entry name" value="PUA-like_sf"/>
</dbReference>
<dbReference type="InterPro" id="IPR019797">
    <property type="entry name" value="Glutamate_5-kinase_CS"/>
</dbReference>
<dbReference type="SUPFAM" id="SSF53633">
    <property type="entry name" value="Carbamate kinase-like"/>
    <property type="match status" value="1"/>
</dbReference>
<evidence type="ECO:0000256" key="4">
    <source>
        <dbReference type="ARBA" id="ARBA00022679"/>
    </source>
</evidence>
<keyword evidence="1 8" id="KW-0963">Cytoplasm</keyword>
<keyword evidence="3 8" id="KW-0641">Proline biosynthesis</keyword>
<dbReference type="GO" id="GO:0005524">
    <property type="term" value="F:ATP binding"/>
    <property type="evidence" value="ECO:0007669"/>
    <property type="project" value="UniProtKB-KW"/>
</dbReference>
<dbReference type="GO" id="GO:0005829">
    <property type="term" value="C:cytosol"/>
    <property type="evidence" value="ECO:0007669"/>
    <property type="project" value="TreeGrafter"/>
</dbReference>
<dbReference type="Proteomes" id="UP001142610">
    <property type="component" value="Unassembled WGS sequence"/>
</dbReference>
<dbReference type="SUPFAM" id="SSF88697">
    <property type="entry name" value="PUA domain-like"/>
    <property type="match status" value="1"/>
</dbReference>
<dbReference type="Pfam" id="PF00696">
    <property type="entry name" value="AA_kinase"/>
    <property type="match status" value="1"/>
</dbReference>
<dbReference type="HAMAP" id="MF_00456">
    <property type="entry name" value="ProB"/>
    <property type="match status" value="1"/>
</dbReference>
<comment type="similarity">
    <text evidence="8">Belongs to the glutamate 5-kinase family.</text>
</comment>
<evidence type="ECO:0000256" key="6">
    <source>
        <dbReference type="ARBA" id="ARBA00022777"/>
    </source>
</evidence>
<dbReference type="PIRSF" id="PIRSF000729">
    <property type="entry name" value="GK"/>
    <property type="match status" value="1"/>
</dbReference>
<proteinExistence type="inferred from homology"/>
<dbReference type="Pfam" id="PF01472">
    <property type="entry name" value="PUA"/>
    <property type="match status" value="1"/>
</dbReference>
<feature type="domain" description="PUA" evidence="10">
    <location>
        <begin position="275"/>
        <end position="332"/>
    </location>
</feature>